<feature type="domain" description="Glycosyltransferase 2-like" evidence="1">
    <location>
        <begin position="22"/>
        <end position="133"/>
    </location>
</feature>
<dbReference type="EMBL" id="VBPA01000347">
    <property type="protein sequence ID" value="TMQ69042.1"/>
    <property type="molecule type" value="Genomic_DNA"/>
</dbReference>
<dbReference type="AlphaFoldDB" id="A0A538TZI0"/>
<sequence length="352" mass="39087">MTRAQAPRIYAETSKSEPFDISVVIPAHDAMPWVLDAVDSALSQTMPPGEVVIVDDGSSDGTAEAILQRYGGRPGVRVVRGRFGGAAAARNAGWRAATRPWVGFLDADDVWFPEKLATAAATLQAFPFAGWFFSDGTYRPLEGTEWRSWLAAYADVREPYVGHPIAQLFEVNFVLTSSVVGRRSLLKELKGFDARMSHAEDLDLWIRLARRAPAAAAARPLVRYHVRPTGLTRQIERRLMGDVELFERLARDPELSPTLRRRARRREALAHFKLAFDALRAGRRRATWSRLPKAWMFPERAFPVGALALVSLLPDAWLRALARRGLGAHPASRRAFALARVALHADPILLAA</sequence>
<name>A0A538TZI0_UNCEI</name>
<dbReference type="PANTHER" id="PTHR43685:SF2">
    <property type="entry name" value="GLYCOSYLTRANSFERASE 2-LIKE DOMAIN-CONTAINING PROTEIN"/>
    <property type="match status" value="1"/>
</dbReference>
<dbReference type="InterPro" id="IPR050834">
    <property type="entry name" value="Glycosyltransf_2"/>
</dbReference>
<evidence type="ECO:0000313" key="2">
    <source>
        <dbReference type="EMBL" id="TMQ69042.1"/>
    </source>
</evidence>
<keyword evidence="2" id="KW-0808">Transferase</keyword>
<evidence type="ECO:0000313" key="3">
    <source>
        <dbReference type="Proteomes" id="UP000319836"/>
    </source>
</evidence>
<dbReference type="SUPFAM" id="SSF53448">
    <property type="entry name" value="Nucleotide-diphospho-sugar transferases"/>
    <property type="match status" value="1"/>
</dbReference>
<dbReference type="GO" id="GO:0016740">
    <property type="term" value="F:transferase activity"/>
    <property type="evidence" value="ECO:0007669"/>
    <property type="project" value="UniProtKB-KW"/>
</dbReference>
<dbReference type="InterPro" id="IPR029044">
    <property type="entry name" value="Nucleotide-diphossugar_trans"/>
</dbReference>
<dbReference type="Pfam" id="PF00535">
    <property type="entry name" value="Glycos_transf_2"/>
    <property type="match status" value="1"/>
</dbReference>
<dbReference type="PANTHER" id="PTHR43685">
    <property type="entry name" value="GLYCOSYLTRANSFERASE"/>
    <property type="match status" value="1"/>
</dbReference>
<proteinExistence type="predicted"/>
<comment type="caution">
    <text evidence="2">The sequence shown here is derived from an EMBL/GenBank/DDBJ whole genome shotgun (WGS) entry which is preliminary data.</text>
</comment>
<dbReference type="Proteomes" id="UP000319836">
    <property type="component" value="Unassembled WGS sequence"/>
</dbReference>
<protein>
    <submittedName>
        <fullName evidence="2">Glycosyltransferase</fullName>
    </submittedName>
</protein>
<dbReference type="InterPro" id="IPR001173">
    <property type="entry name" value="Glyco_trans_2-like"/>
</dbReference>
<feature type="non-terminal residue" evidence="2">
    <location>
        <position position="352"/>
    </location>
</feature>
<gene>
    <name evidence="2" type="ORF">E6K80_12995</name>
</gene>
<dbReference type="Gene3D" id="3.90.550.10">
    <property type="entry name" value="Spore Coat Polysaccharide Biosynthesis Protein SpsA, Chain A"/>
    <property type="match status" value="1"/>
</dbReference>
<organism evidence="2 3">
    <name type="scientific">Eiseniibacteriota bacterium</name>
    <dbReference type="NCBI Taxonomy" id="2212470"/>
    <lineage>
        <taxon>Bacteria</taxon>
        <taxon>Candidatus Eiseniibacteriota</taxon>
    </lineage>
</organism>
<reference evidence="2 3" key="1">
    <citation type="journal article" date="2019" name="Nat. Microbiol.">
        <title>Mediterranean grassland soil C-N compound turnover is dependent on rainfall and depth, and is mediated by genomically divergent microorganisms.</title>
        <authorList>
            <person name="Diamond S."/>
            <person name="Andeer P.F."/>
            <person name="Li Z."/>
            <person name="Crits-Christoph A."/>
            <person name="Burstein D."/>
            <person name="Anantharaman K."/>
            <person name="Lane K.R."/>
            <person name="Thomas B.C."/>
            <person name="Pan C."/>
            <person name="Northen T.R."/>
            <person name="Banfield J.F."/>
        </authorList>
    </citation>
    <scope>NUCLEOTIDE SEQUENCE [LARGE SCALE GENOMIC DNA]</scope>
    <source>
        <strain evidence="2">WS_10</strain>
    </source>
</reference>
<evidence type="ECO:0000259" key="1">
    <source>
        <dbReference type="Pfam" id="PF00535"/>
    </source>
</evidence>
<accession>A0A538TZI0</accession>
<dbReference type="CDD" id="cd00761">
    <property type="entry name" value="Glyco_tranf_GTA_type"/>
    <property type="match status" value="1"/>
</dbReference>